<gene>
    <name evidence="2" type="ORF">AAGT95_02880</name>
</gene>
<proteinExistence type="predicted"/>
<accession>A0ABZ3CUR4</accession>
<keyword evidence="3" id="KW-1185">Reference proteome</keyword>
<dbReference type="RefSeq" id="WP_342595467.1">
    <property type="nucleotide sequence ID" value="NZ_CP151919.1"/>
</dbReference>
<name>A0ABZ3CUR4_9GAMM</name>
<feature type="region of interest" description="Disordered" evidence="1">
    <location>
        <begin position="249"/>
        <end position="272"/>
    </location>
</feature>
<evidence type="ECO:0000313" key="2">
    <source>
        <dbReference type="EMBL" id="XAD54938.1"/>
    </source>
</evidence>
<dbReference type="Proteomes" id="UP001453229">
    <property type="component" value="Chromosome"/>
</dbReference>
<dbReference type="Pfam" id="PF05929">
    <property type="entry name" value="Phage_GPO"/>
    <property type="match status" value="1"/>
</dbReference>
<organism evidence="2 3">
    <name type="scientific">Salinicola lusitanus</name>
    <dbReference type="NCBI Taxonomy" id="1949085"/>
    <lineage>
        <taxon>Bacteria</taxon>
        <taxon>Pseudomonadati</taxon>
        <taxon>Pseudomonadota</taxon>
        <taxon>Gammaproteobacteria</taxon>
        <taxon>Oceanospirillales</taxon>
        <taxon>Halomonadaceae</taxon>
        <taxon>Salinicola</taxon>
    </lineage>
</organism>
<sequence length="272" mass="29533">MPWHVIATEGATTDGRQIPADWLEKMAANFDPKTYGCRVNLEHIKGVLPDSPFKAYGDVTALKAEKNDAGKVQLHAEIDPTDELKALNKLRQKVYSSMEVDPDFAGTGEPYLVGLAVTDNPASLGTQMLQFSASAGDASPIAGRKTRRENLFSAAVETDLDGYVEQPADTSPSLLDSVKALFKRHDAKTEKGFSAFRTDLEQTLGLFVQRHAALEADIAQRPTADAFAELQTAHEETRTKLDELFNTLDNTPDQPLRSPALGGNGGTELTDC</sequence>
<dbReference type="EMBL" id="CP151919">
    <property type="protein sequence ID" value="XAD54938.1"/>
    <property type="molecule type" value="Genomic_DNA"/>
</dbReference>
<dbReference type="InterPro" id="IPR009228">
    <property type="entry name" value="Capsid_scaffold_GpO"/>
</dbReference>
<evidence type="ECO:0000256" key="1">
    <source>
        <dbReference type="SAM" id="MobiDB-lite"/>
    </source>
</evidence>
<evidence type="ECO:0000313" key="3">
    <source>
        <dbReference type="Proteomes" id="UP001453229"/>
    </source>
</evidence>
<reference evidence="2 3" key="1">
    <citation type="submission" date="2024-04" db="EMBL/GenBank/DDBJ databases">
        <title>Salinicola lusitanus LLJ914,a marine bacterium isolated from the Okinawa Trough.</title>
        <authorList>
            <person name="Li J."/>
        </authorList>
    </citation>
    <scope>NUCLEOTIDE SEQUENCE [LARGE SCALE GENOMIC DNA]</scope>
    <source>
        <strain evidence="2 3">LLJ914</strain>
    </source>
</reference>
<protein>
    <submittedName>
        <fullName evidence="2">GPO family capsid scaffolding protein</fullName>
    </submittedName>
</protein>